<evidence type="ECO:0000259" key="2">
    <source>
        <dbReference type="Pfam" id="PF00156"/>
    </source>
</evidence>
<dbReference type="AlphaFoldDB" id="A0A1G2BLA9"/>
<sequence length="246" mass="27696">MFKKIFNRLLTLLFPVECLGCKKAETYFCGDCLKKISAKGRPAFGGKNEIKPFEHPLTYLNGIMSAADYHEPMVQSAIHYLKFRFIQELAGPLAKILADFWQNYNYNNVETHNYASLPTDNPIIVPVPLNKKRLLERGFNQAELIAKIFAGHFDYPLMTNAVIKHRHTRHQVGLSKKERLTNVKGAFKVENVEKISAKGGPALGWKNQVIILIDDVVTTGSTLEEIARVLKEAGAKEVWGLTVAKD</sequence>
<dbReference type="Pfam" id="PF00156">
    <property type="entry name" value="Pribosyltran"/>
    <property type="match status" value="1"/>
</dbReference>
<dbReference type="CDD" id="cd06223">
    <property type="entry name" value="PRTases_typeI"/>
    <property type="match status" value="1"/>
</dbReference>
<dbReference type="SUPFAM" id="SSF53271">
    <property type="entry name" value="PRTase-like"/>
    <property type="match status" value="1"/>
</dbReference>
<dbReference type="InterPro" id="IPR000836">
    <property type="entry name" value="PRTase_dom"/>
</dbReference>
<name>A0A1G2BLA9_9BACT</name>
<dbReference type="PANTHER" id="PTHR47505:SF1">
    <property type="entry name" value="DNA UTILIZATION PROTEIN YHGH"/>
    <property type="match status" value="1"/>
</dbReference>
<dbReference type="InterPro" id="IPR029057">
    <property type="entry name" value="PRTase-like"/>
</dbReference>
<dbReference type="PANTHER" id="PTHR47505">
    <property type="entry name" value="DNA UTILIZATION PROTEIN YHGH"/>
    <property type="match status" value="1"/>
</dbReference>
<dbReference type="Gene3D" id="3.40.50.2020">
    <property type="match status" value="1"/>
</dbReference>
<gene>
    <name evidence="3" type="ORF">A2927_02710</name>
</gene>
<dbReference type="STRING" id="1798550.A2927_02710"/>
<comment type="caution">
    <text evidence="3">The sequence shown here is derived from an EMBL/GenBank/DDBJ whole genome shotgun (WGS) entry which is preliminary data.</text>
</comment>
<dbReference type="Proteomes" id="UP000178849">
    <property type="component" value="Unassembled WGS sequence"/>
</dbReference>
<protein>
    <recommendedName>
        <fullName evidence="2">Phosphoribosyltransferase domain-containing protein</fullName>
    </recommendedName>
</protein>
<comment type="similarity">
    <text evidence="1">Belongs to the ComF/GntX family.</text>
</comment>
<organism evidence="3 4">
    <name type="scientific">Candidatus Komeilibacteria bacterium RIFCSPLOWO2_01_FULL_45_10</name>
    <dbReference type="NCBI Taxonomy" id="1798550"/>
    <lineage>
        <taxon>Bacteria</taxon>
        <taxon>Candidatus Komeiliibacteriota</taxon>
    </lineage>
</organism>
<reference evidence="3 4" key="1">
    <citation type="journal article" date="2016" name="Nat. Commun.">
        <title>Thousands of microbial genomes shed light on interconnected biogeochemical processes in an aquifer system.</title>
        <authorList>
            <person name="Anantharaman K."/>
            <person name="Brown C.T."/>
            <person name="Hug L.A."/>
            <person name="Sharon I."/>
            <person name="Castelle C.J."/>
            <person name="Probst A.J."/>
            <person name="Thomas B.C."/>
            <person name="Singh A."/>
            <person name="Wilkins M.J."/>
            <person name="Karaoz U."/>
            <person name="Brodie E.L."/>
            <person name="Williams K.H."/>
            <person name="Hubbard S.S."/>
            <person name="Banfield J.F."/>
        </authorList>
    </citation>
    <scope>NUCLEOTIDE SEQUENCE [LARGE SCALE GENOMIC DNA]</scope>
</reference>
<feature type="domain" description="Phosphoribosyltransferase" evidence="2">
    <location>
        <begin position="204"/>
        <end position="238"/>
    </location>
</feature>
<evidence type="ECO:0000256" key="1">
    <source>
        <dbReference type="ARBA" id="ARBA00008007"/>
    </source>
</evidence>
<proteinExistence type="inferred from homology"/>
<evidence type="ECO:0000313" key="3">
    <source>
        <dbReference type="EMBL" id="OGY89964.1"/>
    </source>
</evidence>
<dbReference type="InterPro" id="IPR051910">
    <property type="entry name" value="ComF/GntX_DNA_util-trans"/>
</dbReference>
<dbReference type="EMBL" id="MHKL01000004">
    <property type="protein sequence ID" value="OGY89964.1"/>
    <property type="molecule type" value="Genomic_DNA"/>
</dbReference>
<accession>A0A1G2BLA9</accession>
<evidence type="ECO:0000313" key="4">
    <source>
        <dbReference type="Proteomes" id="UP000178849"/>
    </source>
</evidence>